<sequence>MDGSAEARAGVPSSRSPWQPHCPKTALHLLLAGAARIRQGPKLRPGTVPRGDGKRHATTGWPRGSVQDVTRSLQDDEHTQGSWGLRL</sequence>
<name>A0AAV7TRZ9_PLEWA</name>
<dbReference type="Proteomes" id="UP001066276">
    <property type="component" value="Chromosome 3_2"/>
</dbReference>
<dbReference type="AlphaFoldDB" id="A0AAV7TRZ9"/>
<reference evidence="2" key="1">
    <citation type="journal article" date="2022" name="bioRxiv">
        <title>Sequencing and chromosome-scale assembly of the giantPleurodeles waltlgenome.</title>
        <authorList>
            <person name="Brown T."/>
            <person name="Elewa A."/>
            <person name="Iarovenko S."/>
            <person name="Subramanian E."/>
            <person name="Araus A.J."/>
            <person name="Petzold A."/>
            <person name="Susuki M."/>
            <person name="Suzuki K.-i.T."/>
            <person name="Hayashi T."/>
            <person name="Toyoda A."/>
            <person name="Oliveira C."/>
            <person name="Osipova E."/>
            <person name="Leigh N.D."/>
            <person name="Simon A."/>
            <person name="Yun M.H."/>
        </authorList>
    </citation>
    <scope>NUCLEOTIDE SEQUENCE</scope>
    <source>
        <strain evidence="2">20211129_DDA</strain>
        <tissue evidence="2">Liver</tissue>
    </source>
</reference>
<gene>
    <name evidence="2" type="ORF">NDU88_003739</name>
</gene>
<accession>A0AAV7TRZ9</accession>
<evidence type="ECO:0000313" key="3">
    <source>
        <dbReference type="Proteomes" id="UP001066276"/>
    </source>
</evidence>
<proteinExistence type="predicted"/>
<evidence type="ECO:0000313" key="2">
    <source>
        <dbReference type="EMBL" id="KAJ1178493.1"/>
    </source>
</evidence>
<dbReference type="EMBL" id="JANPWB010000006">
    <property type="protein sequence ID" value="KAJ1178493.1"/>
    <property type="molecule type" value="Genomic_DNA"/>
</dbReference>
<feature type="region of interest" description="Disordered" evidence="1">
    <location>
        <begin position="1"/>
        <end position="22"/>
    </location>
</feature>
<keyword evidence="3" id="KW-1185">Reference proteome</keyword>
<feature type="region of interest" description="Disordered" evidence="1">
    <location>
        <begin position="37"/>
        <end position="87"/>
    </location>
</feature>
<evidence type="ECO:0000256" key="1">
    <source>
        <dbReference type="SAM" id="MobiDB-lite"/>
    </source>
</evidence>
<protein>
    <submittedName>
        <fullName evidence="2">Uncharacterized protein</fullName>
    </submittedName>
</protein>
<organism evidence="2 3">
    <name type="scientific">Pleurodeles waltl</name>
    <name type="common">Iberian ribbed newt</name>
    <dbReference type="NCBI Taxonomy" id="8319"/>
    <lineage>
        <taxon>Eukaryota</taxon>
        <taxon>Metazoa</taxon>
        <taxon>Chordata</taxon>
        <taxon>Craniata</taxon>
        <taxon>Vertebrata</taxon>
        <taxon>Euteleostomi</taxon>
        <taxon>Amphibia</taxon>
        <taxon>Batrachia</taxon>
        <taxon>Caudata</taxon>
        <taxon>Salamandroidea</taxon>
        <taxon>Salamandridae</taxon>
        <taxon>Pleurodelinae</taxon>
        <taxon>Pleurodeles</taxon>
    </lineage>
</organism>
<comment type="caution">
    <text evidence="2">The sequence shown here is derived from an EMBL/GenBank/DDBJ whole genome shotgun (WGS) entry which is preliminary data.</text>
</comment>